<name>F3QL25_9BURK</name>
<proteinExistence type="predicted"/>
<evidence type="ECO:0000313" key="3">
    <source>
        <dbReference type="Proteomes" id="UP000005156"/>
    </source>
</evidence>
<dbReference type="AlphaFoldDB" id="F3QL25"/>
<keyword evidence="1" id="KW-0472">Membrane</keyword>
<comment type="caution">
    <text evidence="2">The sequence shown here is derived from an EMBL/GenBank/DDBJ whole genome shotgun (WGS) entry which is preliminary data.</text>
</comment>
<feature type="transmembrane region" description="Helical" evidence="1">
    <location>
        <begin position="32"/>
        <end position="51"/>
    </location>
</feature>
<dbReference type="HOGENOM" id="CLU_203772_1_0_4"/>
<dbReference type="Proteomes" id="UP000005156">
    <property type="component" value="Unassembled WGS sequence"/>
</dbReference>
<sequence>MEFLQPILAFIALLIIWLRPKAENWAFTAMWLGWLLMIYLYVGHTSGALLGNMNL</sequence>
<protein>
    <recommendedName>
        <fullName evidence="4">Dihydroneopterin aldolase</fullName>
    </recommendedName>
</protein>
<organism evidence="2 3">
    <name type="scientific">Parasutterella excrementihominis YIT 11859</name>
    <dbReference type="NCBI Taxonomy" id="762966"/>
    <lineage>
        <taxon>Bacteria</taxon>
        <taxon>Pseudomonadati</taxon>
        <taxon>Pseudomonadota</taxon>
        <taxon>Betaproteobacteria</taxon>
        <taxon>Burkholderiales</taxon>
        <taxon>Sutterellaceae</taxon>
        <taxon>Parasutterella</taxon>
    </lineage>
</organism>
<dbReference type="eggNOG" id="ENOG5030YFG">
    <property type="taxonomic scope" value="Bacteria"/>
</dbReference>
<keyword evidence="1" id="KW-0812">Transmembrane</keyword>
<evidence type="ECO:0008006" key="4">
    <source>
        <dbReference type="Google" id="ProtNLM"/>
    </source>
</evidence>
<gene>
    <name evidence="2" type="ORF">HMPREF9439_01642</name>
</gene>
<keyword evidence="1" id="KW-1133">Transmembrane helix</keyword>
<dbReference type="EMBL" id="AFBP01000049">
    <property type="protein sequence ID" value="EGG53858.1"/>
    <property type="molecule type" value="Genomic_DNA"/>
</dbReference>
<accession>F3QL25</accession>
<evidence type="ECO:0000313" key="2">
    <source>
        <dbReference type="EMBL" id="EGG53858.1"/>
    </source>
</evidence>
<keyword evidence="3" id="KW-1185">Reference proteome</keyword>
<reference evidence="2 3" key="1">
    <citation type="submission" date="2011-02" db="EMBL/GenBank/DDBJ databases">
        <authorList>
            <person name="Weinstock G."/>
            <person name="Sodergren E."/>
            <person name="Clifton S."/>
            <person name="Fulton L."/>
            <person name="Fulton B."/>
            <person name="Courtney L."/>
            <person name="Fronick C."/>
            <person name="Harrison M."/>
            <person name="Strong C."/>
            <person name="Farmer C."/>
            <person name="Delahaunty K."/>
            <person name="Markovic C."/>
            <person name="Hall O."/>
            <person name="Minx P."/>
            <person name="Tomlinson C."/>
            <person name="Mitreva M."/>
            <person name="Hou S."/>
            <person name="Chen J."/>
            <person name="Wollam A."/>
            <person name="Pepin K.H."/>
            <person name="Johnson M."/>
            <person name="Bhonagiri V."/>
            <person name="Zhang X."/>
            <person name="Suruliraj S."/>
            <person name="Warren W."/>
            <person name="Chinwalla A."/>
            <person name="Mardis E.R."/>
            <person name="Wilson R.K."/>
        </authorList>
    </citation>
    <scope>NUCLEOTIDE SEQUENCE [LARGE SCALE GENOMIC DNA]</scope>
    <source>
        <strain evidence="2 3">YIT 11859</strain>
    </source>
</reference>
<evidence type="ECO:0000256" key="1">
    <source>
        <dbReference type="SAM" id="Phobius"/>
    </source>
</evidence>